<gene>
    <name evidence="4" type="ORF">ONB1V03_LOCUS23246</name>
</gene>
<keyword evidence="1" id="KW-0443">Lipid metabolism</keyword>
<dbReference type="SUPFAM" id="SSF56112">
    <property type="entry name" value="Protein kinase-like (PK-like)"/>
    <property type="match status" value="1"/>
</dbReference>
<dbReference type="GO" id="GO:0005737">
    <property type="term" value="C:cytoplasm"/>
    <property type="evidence" value="ECO:0007669"/>
    <property type="project" value="TreeGrafter"/>
</dbReference>
<accession>A0A7R9R2Y7</accession>
<evidence type="ECO:0000256" key="2">
    <source>
        <dbReference type="ARBA" id="ARBA00023264"/>
    </source>
</evidence>
<keyword evidence="5" id="KW-1185">Reference proteome</keyword>
<sequence>VQRISGGLTNQLYFCGIKNKSNESDVPQEVAIRLYGPKTMGVVDCEGNERLTDVIISLIVSDNKLGPKVYGIFPTGQIQHYYKHRQFKPEEQKDPKLVAEVFQKLARIHAMDVPIKRTNNGLFNELDDCYKWMADNNATKMFDDYAC</sequence>
<dbReference type="PANTHER" id="PTHR22603:SF93">
    <property type="entry name" value="RE24176P"/>
    <property type="match status" value="1"/>
</dbReference>
<reference evidence="4" key="1">
    <citation type="submission" date="2020-11" db="EMBL/GenBank/DDBJ databases">
        <authorList>
            <person name="Tran Van P."/>
        </authorList>
    </citation>
    <scope>NUCLEOTIDE SEQUENCE</scope>
</reference>
<dbReference type="PANTHER" id="PTHR22603">
    <property type="entry name" value="CHOLINE/ETHANOALAMINE KINASE"/>
    <property type="match status" value="1"/>
</dbReference>
<dbReference type="GO" id="GO:0004103">
    <property type="term" value="F:choline kinase activity"/>
    <property type="evidence" value="ECO:0007669"/>
    <property type="project" value="TreeGrafter"/>
</dbReference>
<feature type="non-terminal residue" evidence="4">
    <location>
        <position position="1"/>
    </location>
</feature>
<evidence type="ECO:0008006" key="6">
    <source>
        <dbReference type="Google" id="ProtNLM"/>
    </source>
</evidence>
<dbReference type="GO" id="GO:0004305">
    <property type="term" value="F:ethanolamine kinase activity"/>
    <property type="evidence" value="ECO:0007669"/>
    <property type="project" value="TreeGrafter"/>
</dbReference>
<dbReference type="OrthoDB" id="3649325at2759"/>
<dbReference type="InterPro" id="IPR011009">
    <property type="entry name" value="Kinase-like_dom_sf"/>
</dbReference>
<name>A0A7R9R2Y7_9ACAR</name>
<keyword evidence="1" id="KW-0594">Phospholipid biosynthesis</keyword>
<evidence type="ECO:0000313" key="4">
    <source>
        <dbReference type="EMBL" id="CAD7667589.1"/>
    </source>
</evidence>
<keyword evidence="1" id="KW-0444">Lipid biosynthesis</keyword>
<dbReference type="AlphaFoldDB" id="A0A7R9R2Y7"/>
<evidence type="ECO:0000313" key="5">
    <source>
        <dbReference type="Proteomes" id="UP000728032"/>
    </source>
</evidence>
<dbReference type="EMBL" id="OC972343">
    <property type="protein sequence ID" value="CAD7667589.1"/>
    <property type="molecule type" value="Genomic_DNA"/>
</dbReference>
<dbReference type="Gene3D" id="3.90.1200.10">
    <property type="match status" value="1"/>
</dbReference>
<keyword evidence="2" id="KW-1208">Phospholipid metabolism</keyword>
<dbReference type="EMBL" id="CAJPVJ010057518">
    <property type="protein sequence ID" value="CAG2183826.1"/>
    <property type="molecule type" value="Genomic_DNA"/>
</dbReference>
<dbReference type="GO" id="GO:0006646">
    <property type="term" value="P:phosphatidylethanolamine biosynthetic process"/>
    <property type="evidence" value="ECO:0007669"/>
    <property type="project" value="TreeGrafter"/>
</dbReference>
<dbReference type="Proteomes" id="UP000728032">
    <property type="component" value="Unassembled WGS sequence"/>
</dbReference>
<evidence type="ECO:0000256" key="3">
    <source>
        <dbReference type="ARBA" id="ARBA00038211"/>
    </source>
</evidence>
<comment type="similarity">
    <text evidence="3">Belongs to the choline/ethanolamine kinase family.</text>
</comment>
<dbReference type="Gene3D" id="3.30.200.20">
    <property type="entry name" value="Phosphorylase Kinase, domain 1"/>
    <property type="match status" value="1"/>
</dbReference>
<feature type="non-terminal residue" evidence="4">
    <location>
        <position position="147"/>
    </location>
</feature>
<organism evidence="4">
    <name type="scientific">Oppiella nova</name>
    <dbReference type="NCBI Taxonomy" id="334625"/>
    <lineage>
        <taxon>Eukaryota</taxon>
        <taxon>Metazoa</taxon>
        <taxon>Ecdysozoa</taxon>
        <taxon>Arthropoda</taxon>
        <taxon>Chelicerata</taxon>
        <taxon>Arachnida</taxon>
        <taxon>Acari</taxon>
        <taxon>Acariformes</taxon>
        <taxon>Sarcoptiformes</taxon>
        <taxon>Oribatida</taxon>
        <taxon>Brachypylina</taxon>
        <taxon>Oppioidea</taxon>
        <taxon>Oppiidae</taxon>
        <taxon>Oppiella</taxon>
    </lineage>
</organism>
<proteinExistence type="inferred from homology"/>
<protein>
    <recommendedName>
        <fullName evidence="6">Choline kinase</fullName>
    </recommendedName>
</protein>
<dbReference type="Pfam" id="PF01633">
    <property type="entry name" value="Choline_kinase"/>
    <property type="match status" value="1"/>
</dbReference>
<evidence type="ECO:0000256" key="1">
    <source>
        <dbReference type="ARBA" id="ARBA00023209"/>
    </source>
</evidence>